<dbReference type="GO" id="GO:0015031">
    <property type="term" value="P:protein transport"/>
    <property type="evidence" value="ECO:0007669"/>
    <property type="project" value="UniProtKB-KW"/>
</dbReference>
<dbReference type="SUPFAM" id="SSF58038">
    <property type="entry name" value="SNARE fusion complex"/>
    <property type="match status" value="1"/>
</dbReference>
<feature type="domain" description="Longin" evidence="14">
    <location>
        <begin position="6"/>
        <end position="132"/>
    </location>
</feature>
<dbReference type="AlphaFoldDB" id="I7IA69"/>
<dbReference type="EMBL" id="LN871599">
    <property type="protein sequence ID" value="CCF76159.2"/>
    <property type="molecule type" value="Genomic_DNA"/>
</dbReference>
<evidence type="ECO:0000256" key="4">
    <source>
        <dbReference type="ARBA" id="ARBA00022448"/>
    </source>
</evidence>
<evidence type="ECO:0000256" key="2">
    <source>
        <dbReference type="ARBA" id="ARBA00004394"/>
    </source>
</evidence>
<evidence type="ECO:0000259" key="14">
    <source>
        <dbReference type="PROSITE" id="PS50859"/>
    </source>
</evidence>
<dbReference type="Gene3D" id="1.20.5.110">
    <property type="match status" value="1"/>
</dbReference>
<dbReference type="Gene3D" id="3.30.450.50">
    <property type="entry name" value="Longin domain"/>
    <property type="match status" value="1"/>
</dbReference>
<dbReference type="GO" id="GO:0006890">
    <property type="term" value="P:retrograde vesicle-mediated transport, Golgi to endoplasmic reticulum"/>
    <property type="evidence" value="ECO:0007669"/>
    <property type="project" value="InterPro"/>
</dbReference>
<evidence type="ECO:0000256" key="3">
    <source>
        <dbReference type="ARBA" id="ARBA00008025"/>
    </source>
</evidence>
<evidence type="ECO:0000256" key="11">
    <source>
        <dbReference type="ARBA" id="ARBA00023136"/>
    </source>
</evidence>
<keyword evidence="11 13" id="KW-0472">Membrane</keyword>
<dbReference type="CDD" id="cd14824">
    <property type="entry name" value="Longin"/>
    <property type="match status" value="1"/>
</dbReference>
<evidence type="ECO:0000256" key="1">
    <source>
        <dbReference type="ARBA" id="ARBA00004163"/>
    </source>
</evidence>
<dbReference type="RefSeq" id="XP_012650567.2">
    <property type="nucleotide sequence ID" value="XM_012795113.2"/>
</dbReference>
<dbReference type="InterPro" id="IPR042855">
    <property type="entry name" value="V_SNARE_CC"/>
</dbReference>
<dbReference type="Pfam" id="PF13774">
    <property type="entry name" value="Longin"/>
    <property type="match status" value="1"/>
</dbReference>
<comment type="similarity">
    <text evidence="3">Belongs to the synaptobrevin family.</text>
</comment>
<dbReference type="CDD" id="cd15866">
    <property type="entry name" value="R-SNARE_SEC22"/>
    <property type="match status" value="1"/>
</dbReference>
<dbReference type="InterPro" id="IPR010908">
    <property type="entry name" value="Longin_dom"/>
</dbReference>
<dbReference type="GO" id="GO:0005789">
    <property type="term" value="C:endoplasmic reticulum membrane"/>
    <property type="evidence" value="ECO:0007669"/>
    <property type="project" value="UniProtKB-SubCell"/>
</dbReference>
<evidence type="ECO:0000259" key="15">
    <source>
        <dbReference type="PROSITE" id="PS50892"/>
    </source>
</evidence>
<protein>
    <submittedName>
        <fullName evidence="16">Vesicle transport protein SEC22</fullName>
    </submittedName>
</protein>
<reference evidence="16 17" key="2">
    <citation type="journal article" date="2013" name="PLoS ONE">
        <title>Whole genome mapping and re-organization of the nuclear and mitochondrial genomes of Babesia microti isolates.</title>
        <authorList>
            <person name="Cornillot E."/>
            <person name="Dassouli A."/>
            <person name="Garg A."/>
            <person name="Pachikara N."/>
            <person name="Randazzo S."/>
            <person name="Depoix D."/>
            <person name="Carcy B."/>
            <person name="Delbecq S."/>
            <person name="Frutos R."/>
            <person name="Silva J.C."/>
            <person name="Sutton R."/>
            <person name="Krause P.J."/>
            <person name="Mamoun C.B."/>
        </authorList>
    </citation>
    <scope>NUCLEOTIDE SEQUENCE [LARGE SCALE GENOMIC DNA]</scope>
    <source>
        <strain evidence="16 17">RI</strain>
    </source>
</reference>
<dbReference type="GO" id="GO:0005484">
    <property type="term" value="F:SNAP receptor activity"/>
    <property type="evidence" value="ECO:0007669"/>
    <property type="project" value="InterPro"/>
</dbReference>
<keyword evidence="8 13" id="KW-1133">Transmembrane helix</keyword>
<name>I7IA69_BABMR</name>
<keyword evidence="9" id="KW-0333">Golgi apparatus</keyword>
<dbReference type="PANTHER" id="PTHR45837">
    <property type="entry name" value="VESICLE-TRAFFICKING PROTEIN SEC22B"/>
    <property type="match status" value="1"/>
</dbReference>
<feature type="transmembrane region" description="Helical" evidence="13">
    <location>
        <begin position="208"/>
        <end position="225"/>
    </location>
</feature>
<dbReference type="GeneID" id="24426616"/>
<keyword evidence="4" id="KW-0813">Transport</keyword>
<comment type="subcellular location">
    <subcellularLocation>
        <location evidence="1">Endoplasmic reticulum membrane</location>
        <topology evidence="1">Single-pass type IV membrane protein</topology>
    </subcellularLocation>
    <subcellularLocation>
        <location evidence="2">Golgi apparatus membrane</location>
    </subcellularLocation>
</comment>
<dbReference type="InterPro" id="IPR011012">
    <property type="entry name" value="Longin-like_dom_sf"/>
</dbReference>
<dbReference type="GO" id="GO:0000139">
    <property type="term" value="C:Golgi membrane"/>
    <property type="evidence" value="ECO:0007669"/>
    <property type="project" value="UniProtKB-SubCell"/>
</dbReference>
<keyword evidence="17" id="KW-1185">Reference proteome</keyword>
<sequence length="226" mass="25904">MCDATFICRSGDGFPLVESWDDSIKSRYGGKSTNEIKITARIICRNLDVSNKKCSVYEGDLTYHYFVDGGICYMTVCLTSYPKKMAFVYLGELSNAFKEEIRIHFGTTGVDYQSAIETMDRPYAFIKFDRMIHKIKQNFQDPTSVKALNKINENLTQVTDIMKKNITDIINRGETLQDMGRTARGLVEESMKFERESKLLNAKGMERFIVTGLTLVLIYITLRILF</sequence>
<dbReference type="PROSITE" id="PS50859">
    <property type="entry name" value="LONGIN"/>
    <property type="match status" value="1"/>
</dbReference>
<evidence type="ECO:0000256" key="8">
    <source>
        <dbReference type="ARBA" id="ARBA00022989"/>
    </source>
</evidence>
<evidence type="ECO:0000313" key="17">
    <source>
        <dbReference type="Proteomes" id="UP000002899"/>
    </source>
</evidence>
<evidence type="ECO:0000256" key="7">
    <source>
        <dbReference type="ARBA" id="ARBA00022927"/>
    </source>
</evidence>
<evidence type="ECO:0000256" key="10">
    <source>
        <dbReference type="ARBA" id="ARBA00023054"/>
    </source>
</evidence>
<dbReference type="SUPFAM" id="SSF64356">
    <property type="entry name" value="SNARE-like"/>
    <property type="match status" value="1"/>
</dbReference>
<dbReference type="OrthoDB" id="1719357at2759"/>
<dbReference type="SMART" id="SM01270">
    <property type="entry name" value="Longin"/>
    <property type="match status" value="1"/>
</dbReference>
<evidence type="ECO:0000256" key="12">
    <source>
        <dbReference type="PROSITE-ProRule" id="PRU00290"/>
    </source>
</evidence>
<reference evidence="16 17" key="3">
    <citation type="journal article" date="2016" name="Sci. Rep.">
        <title>Genome-wide diversity and gene expression profiling of Babesia microti isolates identify polymorphic genes that mediate host-pathogen interactions.</title>
        <authorList>
            <person name="Silva J.C."/>
            <person name="Cornillot E."/>
            <person name="McCracken C."/>
            <person name="Usmani-Brown S."/>
            <person name="Dwivedi A."/>
            <person name="Ifeonu O.O."/>
            <person name="Crabtree J."/>
            <person name="Gotia H.T."/>
            <person name="Virji A.Z."/>
            <person name="Reynes C."/>
            <person name="Colinge J."/>
            <person name="Kumar V."/>
            <person name="Lawres L."/>
            <person name="Pazzi J.E."/>
            <person name="Pablo J.V."/>
            <person name="Hung C."/>
            <person name="Brancato J."/>
            <person name="Kumari P."/>
            <person name="Orvis J."/>
            <person name="Tretina K."/>
            <person name="Chibucos M."/>
            <person name="Ott S."/>
            <person name="Sadzewicz L."/>
            <person name="Sengamalay N."/>
            <person name="Shetty A.C."/>
            <person name="Su Q."/>
            <person name="Tallon L."/>
            <person name="Fraser C.M."/>
            <person name="Frutos R."/>
            <person name="Molina D.M."/>
            <person name="Krause P.J."/>
            <person name="Ben Mamoun C."/>
        </authorList>
    </citation>
    <scope>NUCLEOTIDE SEQUENCE [LARGE SCALE GENOMIC DNA]</scope>
    <source>
        <strain evidence="16 17">RI</strain>
    </source>
</reference>
<keyword evidence="6" id="KW-0256">Endoplasmic reticulum</keyword>
<evidence type="ECO:0000256" key="13">
    <source>
        <dbReference type="SAM" id="Phobius"/>
    </source>
</evidence>
<keyword evidence="7" id="KW-0653">Protein transport</keyword>
<dbReference type="VEuPathDB" id="PiroplasmaDB:BmR1_04g09965"/>
<dbReference type="PROSITE" id="PS50892">
    <property type="entry name" value="V_SNARE"/>
    <property type="match status" value="1"/>
</dbReference>
<proteinExistence type="inferred from homology"/>
<evidence type="ECO:0000256" key="6">
    <source>
        <dbReference type="ARBA" id="ARBA00022824"/>
    </source>
</evidence>
<evidence type="ECO:0000256" key="5">
    <source>
        <dbReference type="ARBA" id="ARBA00022692"/>
    </source>
</evidence>
<dbReference type="Pfam" id="PF00957">
    <property type="entry name" value="Synaptobrevin"/>
    <property type="match status" value="1"/>
</dbReference>
<dbReference type="GO" id="GO:0006888">
    <property type="term" value="P:endoplasmic reticulum to Golgi vesicle-mediated transport"/>
    <property type="evidence" value="ECO:0007669"/>
    <property type="project" value="InterPro"/>
</dbReference>
<evidence type="ECO:0000256" key="9">
    <source>
        <dbReference type="ARBA" id="ARBA00023034"/>
    </source>
</evidence>
<keyword evidence="10 12" id="KW-0175">Coiled coil</keyword>
<organism evidence="16 17">
    <name type="scientific">Babesia microti (strain RI)</name>
    <dbReference type="NCBI Taxonomy" id="1133968"/>
    <lineage>
        <taxon>Eukaryota</taxon>
        <taxon>Sar</taxon>
        <taxon>Alveolata</taxon>
        <taxon>Apicomplexa</taxon>
        <taxon>Aconoidasida</taxon>
        <taxon>Piroplasmida</taxon>
        <taxon>Babesiidae</taxon>
        <taxon>Babesia</taxon>
    </lineage>
</organism>
<feature type="domain" description="V-SNARE coiled-coil homology" evidence="15">
    <location>
        <begin position="147"/>
        <end position="207"/>
    </location>
</feature>
<dbReference type="KEGG" id="bmic:BmR1_04g09965"/>
<evidence type="ECO:0000313" key="16">
    <source>
        <dbReference type="EMBL" id="CCF76159.2"/>
    </source>
</evidence>
<gene>
    <name evidence="16" type="ORF">BmR1_04g09965</name>
</gene>
<accession>I7IA69</accession>
<reference evidence="16 17" key="1">
    <citation type="journal article" date="2012" name="Nucleic Acids Res.">
        <title>Sequencing of the smallest Apicomplexan genome from the human pathogen Babesia microti.</title>
        <authorList>
            <person name="Cornillot E."/>
            <person name="Hadj-Kaddour K."/>
            <person name="Dassouli A."/>
            <person name="Noel B."/>
            <person name="Ranwez V."/>
            <person name="Vacherie B."/>
            <person name="Augagneur Y."/>
            <person name="Bres V."/>
            <person name="Duclos A."/>
            <person name="Randazzo S."/>
            <person name="Carcy B."/>
            <person name="Debierre-Grockiego F."/>
            <person name="Delbecq S."/>
            <person name="Moubri-Menage K."/>
            <person name="Shams-Eldin H."/>
            <person name="Usmani-Brown S."/>
            <person name="Bringaud F."/>
            <person name="Wincker P."/>
            <person name="Vivares C.P."/>
            <person name="Schwarz R.T."/>
            <person name="Schetters T.P."/>
            <person name="Krause P.J."/>
            <person name="Gorenflot A."/>
            <person name="Berry V."/>
            <person name="Barbe V."/>
            <person name="Ben Mamoun C."/>
        </authorList>
    </citation>
    <scope>NUCLEOTIDE SEQUENCE [LARGE SCALE GENOMIC DNA]</scope>
    <source>
        <strain evidence="16 17">RI</strain>
    </source>
</reference>
<dbReference type="InterPro" id="IPR044565">
    <property type="entry name" value="Sec22"/>
</dbReference>
<dbReference type="Proteomes" id="UP000002899">
    <property type="component" value="Chromosome IV"/>
</dbReference>
<keyword evidence="5 13" id="KW-0812">Transmembrane</keyword>